<dbReference type="STRING" id="33995.KOEU_20920"/>
<keyword evidence="2 7" id="KW-0285">Flavoprotein</keyword>
<dbReference type="EC" id="1.1.99.31" evidence="9"/>
<dbReference type="FunFam" id="3.20.20.70:FF:000029">
    <property type="entry name" value="L-lactate dehydrogenase"/>
    <property type="match status" value="1"/>
</dbReference>
<comment type="cofactor">
    <cofactor evidence="1">
        <name>FMN</name>
        <dbReference type="ChEBI" id="CHEBI:58210"/>
    </cofactor>
</comment>
<dbReference type="RefSeq" id="WP_053323400.1">
    <property type="nucleotide sequence ID" value="NZ_LHUQ01000011.1"/>
</dbReference>
<feature type="binding site" evidence="7">
    <location>
        <position position="155"/>
    </location>
    <ligand>
        <name>FMN</name>
        <dbReference type="ChEBI" id="CHEBI:58210"/>
    </ligand>
</feature>
<dbReference type="GO" id="GO:0033720">
    <property type="term" value="F:(S)-mandelate dehydrogenase activity"/>
    <property type="evidence" value="ECO:0007669"/>
    <property type="project" value="UniProtKB-EC"/>
</dbReference>
<dbReference type="CDD" id="cd02809">
    <property type="entry name" value="alpha_hydroxyacid_oxid_FMN"/>
    <property type="match status" value="1"/>
</dbReference>
<evidence type="ECO:0000256" key="4">
    <source>
        <dbReference type="ARBA" id="ARBA00023002"/>
    </source>
</evidence>
<dbReference type="PROSITE" id="PS00557">
    <property type="entry name" value="FMN_HYDROXY_ACID_DH_1"/>
    <property type="match status" value="1"/>
</dbReference>
<evidence type="ECO:0000256" key="2">
    <source>
        <dbReference type="ARBA" id="ARBA00022630"/>
    </source>
</evidence>
<evidence type="ECO:0000256" key="1">
    <source>
        <dbReference type="ARBA" id="ARBA00001917"/>
    </source>
</evidence>
<keyword evidence="4 9" id="KW-0560">Oxidoreductase</keyword>
<evidence type="ECO:0000313" key="10">
    <source>
        <dbReference type="Proteomes" id="UP000037566"/>
    </source>
</evidence>
<evidence type="ECO:0000256" key="3">
    <source>
        <dbReference type="ARBA" id="ARBA00022643"/>
    </source>
</evidence>
<dbReference type="PATRIC" id="fig|33995.3.peg.2322"/>
<keyword evidence="10" id="KW-1185">Reference proteome</keyword>
<accession>A0A0M0EGF5</accession>
<evidence type="ECO:0000313" key="9">
    <source>
        <dbReference type="EMBL" id="KON64349.1"/>
    </source>
</evidence>
<dbReference type="InterPro" id="IPR013785">
    <property type="entry name" value="Aldolase_TIM"/>
</dbReference>
<reference evidence="9" key="1">
    <citation type="submission" date="2015-08" db="EMBL/GenBank/DDBJ databases">
        <title>Draft genome sequence of Komagataeibacter europaeus CECT 8546 a cellulose producer strain from vinegar produced by the traditional method.</title>
        <authorList>
            <person name="Poehlein A."/>
            <person name="Valera M.J."/>
            <person name="Haack F.S."/>
            <person name="Mas A."/>
            <person name="Daniel R."/>
            <person name="Streit W.R."/>
            <person name="Mateo E."/>
        </authorList>
    </citation>
    <scope>NUCLEOTIDE SEQUENCE [LARGE SCALE GENOMIC DNA]</scope>
    <source>
        <strain evidence="9">CECT 8546</strain>
    </source>
</reference>
<feature type="binding site" evidence="7">
    <location>
        <position position="272"/>
    </location>
    <ligand>
        <name>FMN</name>
        <dbReference type="ChEBI" id="CHEBI:58210"/>
    </ligand>
</feature>
<dbReference type="EMBL" id="LHUQ01000011">
    <property type="protein sequence ID" value="KON64349.1"/>
    <property type="molecule type" value="Genomic_DNA"/>
</dbReference>
<dbReference type="AlphaFoldDB" id="A0A0M0EGF5"/>
<dbReference type="SUPFAM" id="SSF51395">
    <property type="entry name" value="FMN-linked oxidoreductases"/>
    <property type="match status" value="1"/>
</dbReference>
<proteinExistence type="inferred from homology"/>
<dbReference type="InterPro" id="IPR000262">
    <property type="entry name" value="FMN-dep_DH"/>
</dbReference>
<sequence>MEFSGIDDLCQMANRRLPRLFRDYVNGGAHGEVAVRANRQAFLDWKIIPRCLRDVSQVDIGSTWLGRSRGAPFMLGPVGFAGMMHAGGDVMAAQAAARAGIPLAVSTFSIASMEKLSRVPGVDLLAQIYVFRDRDLTRDMLRRAHACGIDGIILTVDTAITPMRARDVRNGFRRMTRPSVAQLLSMAGRPGWSLRMLMAGKARIGNLAPYGMGRNLLEEARNAAAEIDPSLTWQDLAWLRKEWGGRLIVKGVMDAADARQCVDNGTDALIVSNHGGRQMDPSPATLSVLPEIVEAVGDRCEVVLDSGVRQGGDIVTALALGASGVALGRPWAWALAAGGRKGMDALTTGLSGEVRDVMGLAGVRNMAELVAQRKQVLRRA</sequence>
<feature type="binding site" evidence="7">
    <location>
        <position position="277"/>
    </location>
    <ligand>
        <name>glyoxylate</name>
        <dbReference type="ChEBI" id="CHEBI:36655"/>
    </ligand>
</feature>
<feature type="binding site" evidence="7">
    <location>
        <begin position="77"/>
        <end position="79"/>
    </location>
    <ligand>
        <name>FMN</name>
        <dbReference type="ChEBI" id="CHEBI:58210"/>
    </ligand>
</feature>
<feature type="binding site" evidence="7">
    <location>
        <begin position="328"/>
        <end position="329"/>
    </location>
    <ligand>
        <name>FMN</name>
        <dbReference type="ChEBI" id="CHEBI:58210"/>
    </ligand>
</feature>
<feature type="binding site" evidence="7">
    <location>
        <position position="24"/>
    </location>
    <ligand>
        <name>glyoxylate</name>
        <dbReference type="ChEBI" id="CHEBI:36655"/>
    </ligand>
</feature>
<evidence type="ECO:0000259" key="8">
    <source>
        <dbReference type="PROSITE" id="PS51349"/>
    </source>
</evidence>
<evidence type="ECO:0000256" key="7">
    <source>
        <dbReference type="PIRSR" id="PIRSR000138-2"/>
    </source>
</evidence>
<dbReference type="PROSITE" id="PS51349">
    <property type="entry name" value="FMN_HYDROXY_ACID_DH_2"/>
    <property type="match status" value="1"/>
</dbReference>
<dbReference type="OrthoDB" id="9770452at2"/>
<dbReference type="Gene3D" id="3.20.20.70">
    <property type="entry name" value="Aldolase class I"/>
    <property type="match status" value="1"/>
</dbReference>
<feature type="binding site" evidence="7">
    <location>
        <position position="127"/>
    </location>
    <ligand>
        <name>FMN</name>
        <dbReference type="ChEBI" id="CHEBI:58210"/>
    </ligand>
</feature>
<feature type="binding site" evidence="7">
    <location>
        <position position="250"/>
    </location>
    <ligand>
        <name>FMN</name>
        <dbReference type="ChEBI" id="CHEBI:58210"/>
    </ligand>
</feature>
<dbReference type="Pfam" id="PF01070">
    <property type="entry name" value="FMN_dh"/>
    <property type="match status" value="1"/>
</dbReference>
<feature type="domain" description="FMN hydroxy acid dehydrogenase" evidence="8">
    <location>
        <begin position="1"/>
        <end position="379"/>
    </location>
</feature>
<evidence type="ECO:0000256" key="6">
    <source>
        <dbReference type="PIRSR" id="PIRSR000138-1"/>
    </source>
</evidence>
<name>A0A0M0EGF5_KOMEU</name>
<feature type="binding site" evidence="7">
    <location>
        <position position="274"/>
    </location>
    <ligand>
        <name>glyoxylate</name>
        <dbReference type="ChEBI" id="CHEBI:36655"/>
    </ligand>
</feature>
<protein>
    <submittedName>
        <fullName evidence="9">(S)-mandelate dehydrogenase</fullName>
        <ecNumber evidence="9">1.1.99.31</ecNumber>
    </submittedName>
</protein>
<dbReference type="PANTHER" id="PTHR10578:SF107">
    <property type="entry name" value="2-HYDROXYACID OXIDASE 1"/>
    <property type="match status" value="1"/>
</dbReference>
<dbReference type="GO" id="GO:0010181">
    <property type="term" value="F:FMN binding"/>
    <property type="evidence" value="ECO:0007669"/>
    <property type="project" value="InterPro"/>
</dbReference>
<dbReference type="PANTHER" id="PTHR10578">
    <property type="entry name" value="S -2-HYDROXY-ACID OXIDASE-RELATED"/>
    <property type="match status" value="1"/>
</dbReference>
<comment type="similarity">
    <text evidence="5">Belongs to the FMN-dependent alpha-hydroxy acid dehydrogenase family.</text>
</comment>
<dbReference type="InterPro" id="IPR012133">
    <property type="entry name" value="Alpha-hydoxy_acid_DH_FMN"/>
</dbReference>
<dbReference type="InterPro" id="IPR008259">
    <property type="entry name" value="FMN_hydac_DH_AS"/>
</dbReference>
<keyword evidence="3 7" id="KW-0288">FMN</keyword>
<evidence type="ECO:0000256" key="5">
    <source>
        <dbReference type="ARBA" id="ARBA00024042"/>
    </source>
</evidence>
<dbReference type="Proteomes" id="UP000037566">
    <property type="component" value="Unassembled WGS sequence"/>
</dbReference>
<organism evidence="9 10">
    <name type="scientific">Komagataeibacter europaeus</name>
    <name type="common">Gluconacetobacter europaeus</name>
    <dbReference type="NCBI Taxonomy" id="33995"/>
    <lineage>
        <taxon>Bacteria</taxon>
        <taxon>Pseudomonadati</taxon>
        <taxon>Pseudomonadota</taxon>
        <taxon>Alphaproteobacteria</taxon>
        <taxon>Acetobacterales</taxon>
        <taxon>Acetobacteraceae</taxon>
        <taxon>Komagataeibacter</taxon>
    </lineage>
</organism>
<dbReference type="InterPro" id="IPR037396">
    <property type="entry name" value="FMN_HAD"/>
</dbReference>
<feature type="binding site" evidence="7">
    <location>
        <begin position="305"/>
        <end position="309"/>
    </location>
    <ligand>
        <name>FMN</name>
        <dbReference type="ChEBI" id="CHEBI:58210"/>
    </ligand>
</feature>
<feature type="binding site" evidence="7">
    <location>
        <position position="106"/>
    </location>
    <ligand>
        <name>FMN</name>
        <dbReference type="ChEBI" id="CHEBI:58210"/>
    </ligand>
</feature>
<feature type="active site" description="Proton acceptor" evidence="6">
    <location>
        <position position="274"/>
    </location>
</feature>
<comment type="caution">
    <text evidence="9">The sequence shown here is derived from an EMBL/GenBank/DDBJ whole genome shotgun (WGS) entry which is preliminary data.</text>
</comment>
<gene>
    <name evidence="9" type="primary">mdlB</name>
    <name evidence="9" type="ORF">KOEU_20920</name>
</gene>
<dbReference type="PIRSF" id="PIRSF000138">
    <property type="entry name" value="Al-hdrx_acd_dh"/>
    <property type="match status" value="1"/>
</dbReference>
<feature type="binding site" evidence="7">
    <location>
        <position position="164"/>
    </location>
    <ligand>
        <name>glyoxylate</name>
        <dbReference type="ChEBI" id="CHEBI:36655"/>
    </ligand>
</feature>
<feature type="binding site" evidence="7">
    <location>
        <position position="129"/>
    </location>
    <ligand>
        <name>glyoxylate</name>
        <dbReference type="ChEBI" id="CHEBI:36655"/>
    </ligand>
</feature>